<keyword evidence="2" id="KW-0238">DNA-binding</keyword>
<dbReference type="InterPro" id="IPR051011">
    <property type="entry name" value="Metal_resp_trans_reg"/>
</dbReference>
<evidence type="ECO:0000256" key="1">
    <source>
        <dbReference type="ARBA" id="ARBA00023015"/>
    </source>
</evidence>
<accession>A0ABW1GKJ9</accession>
<evidence type="ECO:0000313" key="6">
    <source>
        <dbReference type="Proteomes" id="UP001596200"/>
    </source>
</evidence>
<dbReference type="InterPro" id="IPR011991">
    <property type="entry name" value="ArsR-like_HTH"/>
</dbReference>
<keyword evidence="1" id="KW-0805">Transcription regulation</keyword>
<dbReference type="InterPro" id="IPR001845">
    <property type="entry name" value="HTH_ArsR_DNA-bd_dom"/>
</dbReference>
<dbReference type="RefSeq" id="WP_344511013.1">
    <property type="nucleotide sequence ID" value="NZ_BAAATU010000019.1"/>
</dbReference>
<dbReference type="SMART" id="SM00418">
    <property type="entry name" value="HTH_ARSR"/>
    <property type="match status" value="1"/>
</dbReference>
<dbReference type="PANTHER" id="PTHR43132:SF8">
    <property type="entry name" value="HTH-TYPE TRANSCRIPTIONAL REGULATOR KMTR"/>
    <property type="match status" value="1"/>
</dbReference>
<dbReference type="InterPro" id="IPR036388">
    <property type="entry name" value="WH-like_DNA-bd_sf"/>
</dbReference>
<dbReference type="Pfam" id="PF12840">
    <property type="entry name" value="HTH_20"/>
    <property type="match status" value="1"/>
</dbReference>
<evidence type="ECO:0000256" key="3">
    <source>
        <dbReference type="ARBA" id="ARBA00023163"/>
    </source>
</evidence>
<evidence type="ECO:0000256" key="2">
    <source>
        <dbReference type="ARBA" id="ARBA00023125"/>
    </source>
</evidence>
<dbReference type="InterPro" id="IPR036390">
    <property type="entry name" value="WH_DNA-bd_sf"/>
</dbReference>
<evidence type="ECO:0000259" key="4">
    <source>
        <dbReference type="SMART" id="SM00418"/>
    </source>
</evidence>
<sequence length="341" mass="37023">MLRVHFTDADLAAVHVALRPDPLWETVLGLQQLTHPGQGPVVFASWRRRASAELSERHLIPMARLLTTLAPVGEPYFPDFLTPAESAAGLADGLAALRATPAPRLLGELAMLVQKVPRPLPTMGWLRGLAAGDRERLEEVSDAVRLLHGAVIAPDWSRTALGVEVDRVARMQALLEGGVHGLLRSLRPVAQWRSPVLYAPYPVDRDLYLGGRGLRLVPSRFCWRTSVALADPELPPVLVYPIQHTYMDFACPTVRSQRQETLSNLLGATRCRVLTELQNAASTGGLARRLAISAAAASKHTKALREANLVASRREGSSVVHTVTPLGLALLRGELPTGDLP</sequence>
<comment type="caution">
    <text evidence="5">The sequence shown here is derived from an EMBL/GenBank/DDBJ whole genome shotgun (WGS) entry which is preliminary data.</text>
</comment>
<keyword evidence="3" id="KW-0804">Transcription</keyword>
<dbReference type="PANTHER" id="PTHR43132">
    <property type="entry name" value="ARSENICAL RESISTANCE OPERON REPRESSOR ARSR-RELATED"/>
    <property type="match status" value="1"/>
</dbReference>
<dbReference type="Proteomes" id="UP001596200">
    <property type="component" value="Unassembled WGS sequence"/>
</dbReference>
<dbReference type="SUPFAM" id="SSF46785">
    <property type="entry name" value="Winged helix' DNA-binding domain"/>
    <property type="match status" value="1"/>
</dbReference>
<name>A0ABW1GKJ9_9ACTN</name>
<reference evidence="6" key="1">
    <citation type="journal article" date="2019" name="Int. J. Syst. Evol. Microbiol.">
        <title>The Global Catalogue of Microorganisms (GCM) 10K type strain sequencing project: providing services to taxonomists for standard genome sequencing and annotation.</title>
        <authorList>
            <consortium name="The Broad Institute Genomics Platform"/>
            <consortium name="The Broad Institute Genome Sequencing Center for Infectious Disease"/>
            <person name="Wu L."/>
            <person name="Ma J."/>
        </authorList>
    </citation>
    <scope>NUCLEOTIDE SEQUENCE [LARGE SCALE GENOMIC DNA]</scope>
    <source>
        <strain evidence="6">JCM 4147</strain>
    </source>
</reference>
<evidence type="ECO:0000313" key="5">
    <source>
        <dbReference type="EMBL" id="MFC5915391.1"/>
    </source>
</evidence>
<protein>
    <submittedName>
        <fullName evidence="5">ArsR/SmtB family transcription factor</fullName>
    </submittedName>
</protein>
<gene>
    <name evidence="5" type="ORF">ACFP1B_18485</name>
</gene>
<dbReference type="Gene3D" id="1.10.10.10">
    <property type="entry name" value="Winged helix-like DNA-binding domain superfamily/Winged helix DNA-binding domain"/>
    <property type="match status" value="1"/>
</dbReference>
<keyword evidence="6" id="KW-1185">Reference proteome</keyword>
<proteinExistence type="predicted"/>
<organism evidence="5 6">
    <name type="scientific">Streptomyces pulveraceus</name>
    <dbReference type="NCBI Taxonomy" id="68258"/>
    <lineage>
        <taxon>Bacteria</taxon>
        <taxon>Bacillati</taxon>
        <taxon>Actinomycetota</taxon>
        <taxon>Actinomycetes</taxon>
        <taxon>Kitasatosporales</taxon>
        <taxon>Streptomycetaceae</taxon>
        <taxon>Streptomyces</taxon>
    </lineage>
</organism>
<feature type="domain" description="HTH arsR-type" evidence="4">
    <location>
        <begin position="260"/>
        <end position="331"/>
    </location>
</feature>
<dbReference type="CDD" id="cd00090">
    <property type="entry name" value="HTH_ARSR"/>
    <property type="match status" value="1"/>
</dbReference>
<dbReference type="EMBL" id="JBHSPU010000016">
    <property type="protein sequence ID" value="MFC5915391.1"/>
    <property type="molecule type" value="Genomic_DNA"/>
</dbReference>